<evidence type="ECO:0000256" key="3">
    <source>
        <dbReference type="ARBA" id="ARBA00012054"/>
    </source>
</evidence>
<evidence type="ECO:0000313" key="12">
    <source>
        <dbReference type="Proteomes" id="UP000280708"/>
    </source>
</evidence>
<dbReference type="Proteomes" id="UP000280708">
    <property type="component" value="Chromosome"/>
</dbReference>
<gene>
    <name evidence="11" type="ORF">EBF16_17000</name>
</gene>
<dbReference type="Pfam" id="PF13671">
    <property type="entry name" value="AAA_33"/>
    <property type="match status" value="1"/>
</dbReference>
<dbReference type="PANTHER" id="PTHR43442:SF3">
    <property type="entry name" value="GLUCONOKINASE-RELATED"/>
    <property type="match status" value="1"/>
</dbReference>
<evidence type="ECO:0000256" key="5">
    <source>
        <dbReference type="ARBA" id="ARBA00022741"/>
    </source>
</evidence>
<evidence type="ECO:0000256" key="2">
    <source>
        <dbReference type="ARBA" id="ARBA00008420"/>
    </source>
</evidence>
<evidence type="ECO:0000256" key="8">
    <source>
        <dbReference type="ARBA" id="ARBA00023064"/>
    </source>
</evidence>
<keyword evidence="6 10" id="KW-0418">Kinase</keyword>
<dbReference type="CDD" id="cd02021">
    <property type="entry name" value="GntK"/>
    <property type="match status" value="1"/>
</dbReference>
<dbReference type="InterPro" id="IPR006001">
    <property type="entry name" value="Therm_gnt_kin"/>
</dbReference>
<dbReference type="PANTHER" id="PTHR43442">
    <property type="entry name" value="GLUCONOKINASE-RELATED"/>
    <property type="match status" value="1"/>
</dbReference>
<dbReference type="GO" id="GO:0005524">
    <property type="term" value="F:ATP binding"/>
    <property type="evidence" value="ECO:0007669"/>
    <property type="project" value="UniProtKB-KW"/>
</dbReference>
<dbReference type="GO" id="GO:0046316">
    <property type="term" value="F:gluconokinase activity"/>
    <property type="evidence" value="ECO:0007669"/>
    <property type="project" value="UniProtKB-EC"/>
</dbReference>
<dbReference type="InterPro" id="IPR027417">
    <property type="entry name" value="P-loop_NTPase"/>
</dbReference>
<accession>A0A085K4W2</accession>
<evidence type="ECO:0000256" key="6">
    <source>
        <dbReference type="ARBA" id="ARBA00022777"/>
    </source>
</evidence>
<comment type="similarity">
    <text evidence="2 10">Belongs to the gluconokinase GntK/GntV family.</text>
</comment>
<comment type="catalytic activity">
    <reaction evidence="9 10">
        <text>D-gluconate + ATP = 6-phospho-D-gluconate + ADP + H(+)</text>
        <dbReference type="Rhea" id="RHEA:19433"/>
        <dbReference type="ChEBI" id="CHEBI:15378"/>
        <dbReference type="ChEBI" id="CHEBI:18391"/>
        <dbReference type="ChEBI" id="CHEBI:30616"/>
        <dbReference type="ChEBI" id="CHEBI:58759"/>
        <dbReference type="ChEBI" id="CHEBI:456216"/>
        <dbReference type="EC" id="2.7.1.12"/>
    </reaction>
</comment>
<protein>
    <recommendedName>
        <fullName evidence="3 10">Gluconokinase</fullName>
        <ecNumber evidence="3 10">2.7.1.12</ecNumber>
    </recommendedName>
</protein>
<dbReference type="SUPFAM" id="SSF52540">
    <property type="entry name" value="P-loop containing nucleoside triphosphate hydrolases"/>
    <property type="match status" value="1"/>
</dbReference>
<evidence type="ECO:0000256" key="7">
    <source>
        <dbReference type="ARBA" id="ARBA00022840"/>
    </source>
</evidence>
<dbReference type="Gene3D" id="3.40.50.300">
    <property type="entry name" value="P-loop containing nucleotide triphosphate hydrolases"/>
    <property type="match status" value="1"/>
</dbReference>
<evidence type="ECO:0000256" key="10">
    <source>
        <dbReference type="RuleBase" id="RU363066"/>
    </source>
</evidence>
<dbReference type="GO" id="GO:0005737">
    <property type="term" value="C:cytoplasm"/>
    <property type="evidence" value="ECO:0007669"/>
    <property type="project" value="TreeGrafter"/>
</dbReference>
<evidence type="ECO:0000256" key="9">
    <source>
        <dbReference type="ARBA" id="ARBA00048090"/>
    </source>
</evidence>
<name>A0A085K4W2_SPHYA</name>
<keyword evidence="8" id="KW-0311">Gluconate utilization</keyword>
<organism evidence="11 12">
    <name type="scientific">Sphingobium yanoikuyae</name>
    <name type="common">Sphingomonas yanoikuyae</name>
    <dbReference type="NCBI Taxonomy" id="13690"/>
    <lineage>
        <taxon>Bacteria</taxon>
        <taxon>Pseudomonadati</taxon>
        <taxon>Pseudomonadota</taxon>
        <taxon>Alphaproteobacteria</taxon>
        <taxon>Sphingomonadales</taxon>
        <taxon>Sphingomonadaceae</taxon>
        <taxon>Sphingobium</taxon>
    </lineage>
</organism>
<dbReference type="EMBL" id="CP033230">
    <property type="protein sequence ID" value="AYO78435.1"/>
    <property type="molecule type" value="Genomic_DNA"/>
</dbReference>
<dbReference type="AlphaFoldDB" id="A0A085K4W2"/>
<dbReference type="RefSeq" id="WP_037509106.1">
    <property type="nucleotide sequence ID" value="NZ_CAIGKD010000002.1"/>
</dbReference>
<keyword evidence="4 10" id="KW-0808">Transferase</keyword>
<reference evidence="11 12" key="1">
    <citation type="submission" date="2018-10" db="EMBL/GenBank/DDBJ databases">
        <title>Characterization and genome analysis of a novel bacterium Sphingobium yanoikuyae SJTF8 capable of degrading PAHs.</title>
        <authorList>
            <person name="Yin C."/>
            <person name="Xiong W."/>
            <person name="Liang R."/>
        </authorList>
    </citation>
    <scope>NUCLEOTIDE SEQUENCE [LARGE SCALE GENOMIC DNA]</scope>
    <source>
        <strain evidence="11 12">SJTF8</strain>
    </source>
</reference>
<dbReference type="FunFam" id="3.40.50.300:FF:000522">
    <property type="entry name" value="Gluconokinase"/>
    <property type="match status" value="1"/>
</dbReference>
<evidence type="ECO:0000256" key="1">
    <source>
        <dbReference type="ARBA" id="ARBA00004761"/>
    </source>
</evidence>
<dbReference type="EC" id="2.7.1.12" evidence="3 10"/>
<dbReference type="GO" id="GO:0019521">
    <property type="term" value="P:D-gluconate metabolic process"/>
    <property type="evidence" value="ECO:0007669"/>
    <property type="project" value="UniProtKB-KW"/>
</dbReference>
<keyword evidence="5 10" id="KW-0547">Nucleotide-binding</keyword>
<proteinExistence type="inferred from homology"/>
<comment type="pathway">
    <text evidence="1">Carbohydrate acid metabolism.</text>
</comment>
<sequence>MPISADPAPASPKAVGRAVIVMGVSGCGKSTLGAMLAQALDCPFLEGDSYHSAAAVEKMRGGEALTDEDRWPWLDRLGAAIAGTVAAQGVAVAACSALKRTYRDRLRAAISVPVHFILLDNDRDELLARLGNRPGHYMPASLLDSQLATLEPPLPEEGAMILTTNVPASELRDRALTWLGSGLAGLGSHRRDS</sequence>
<evidence type="ECO:0000256" key="4">
    <source>
        <dbReference type="ARBA" id="ARBA00022679"/>
    </source>
</evidence>
<evidence type="ECO:0000313" key="11">
    <source>
        <dbReference type="EMBL" id="AYO78435.1"/>
    </source>
</evidence>
<keyword evidence="7 10" id="KW-0067">ATP-binding</keyword>
<dbReference type="NCBIfam" id="TIGR01313">
    <property type="entry name" value="therm_gnt_kin"/>
    <property type="match status" value="1"/>
</dbReference>